<dbReference type="PANTHER" id="PTHR47771:SF3">
    <property type="entry name" value="LD27203P"/>
    <property type="match status" value="1"/>
</dbReference>
<evidence type="ECO:0000256" key="1">
    <source>
        <dbReference type="SAM" id="Phobius"/>
    </source>
</evidence>
<dbReference type="PANTHER" id="PTHR47771">
    <property type="entry name" value="LD27203P-RELATED"/>
    <property type="match status" value="1"/>
</dbReference>
<feature type="chain" id="PRO_5024311956" evidence="2">
    <location>
        <begin position="18"/>
        <end position="396"/>
    </location>
</feature>
<keyword evidence="1" id="KW-0812">Transmembrane</keyword>
<comment type="caution">
    <text evidence="3">The sequence shown here is derived from an EMBL/GenBank/DDBJ whole genome shotgun (WGS) entry which is preliminary data.</text>
</comment>
<accession>A0A5N4AQJ2</accession>
<sequence length="396" mass="40981">MNKIQVFAIVLIAVASGEEAKKQEKRGLLGLGYGHDGLGLGGLDVLGGHNGLGIGGGAGGLISAGLGGLALGVNTVTTINRAVPIPVPQPVPVTVNRPIPVPFQVPVPVDVPRAVHVPVPQPIPVPVNRPVPVPVPRPVPVPVPSPVPVSVPQPIPVPVPQPVPVPVPQPVPVSVPQLAQPVATAGAGLLGAGLASAPGLSGAGLAAELGAGLGHGALAAGYGSLDLTHGSFALGHGGASLGHGAIGFGHGSHVLFSVLCYVFVTLGCTLTTESLSYYHIERNVFYVTAGYFLVPLIFSVILLLGVLKEILLLVRVWILSSILNAVLLFCLLLTASIRISRFVAAPWAILLNVLPVLLIWWMSDNTVVVVECYKHQEHTRKQTKIKKDFISRVLIV</sequence>
<evidence type="ECO:0000313" key="3">
    <source>
        <dbReference type="EMBL" id="KAB0799478.1"/>
    </source>
</evidence>
<keyword evidence="4" id="KW-1185">Reference proteome</keyword>
<evidence type="ECO:0000313" key="4">
    <source>
        <dbReference type="Proteomes" id="UP000327044"/>
    </source>
</evidence>
<dbReference type="InParanoid" id="A0A5N4AQJ2"/>
<feature type="transmembrane region" description="Helical" evidence="1">
    <location>
        <begin position="284"/>
        <end position="306"/>
    </location>
</feature>
<proteinExistence type="predicted"/>
<protein>
    <submittedName>
        <fullName evidence="3">Uncharacterized protein</fullName>
    </submittedName>
</protein>
<dbReference type="EMBL" id="VVIM01000005">
    <property type="protein sequence ID" value="KAB0799478.1"/>
    <property type="molecule type" value="Genomic_DNA"/>
</dbReference>
<organism evidence="3 4">
    <name type="scientific">Photinus pyralis</name>
    <name type="common">Common eastern firefly</name>
    <name type="synonym">Lampyris pyralis</name>
    <dbReference type="NCBI Taxonomy" id="7054"/>
    <lineage>
        <taxon>Eukaryota</taxon>
        <taxon>Metazoa</taxon>
        <taxon>Ecdysozoa</taxon>
        <taxon>Arthropoda</taxon>
        <taxon>Hexapoda</taxon>
        <taxon>Insecta</taxon>
        <taxon>Pterygota</taxon>
        <taxon>Neoptera</taxon>
        <taxon>Endopterygota</taxon>
        <taxon>Coleoptera</taxon>
        <taxon>Polyphaga</taxon>
        <taxon>Elateriformia</taxon>
        <taxon>Elateroidea</taxon>
        <taxon>Lampyridae</taxon>
        <taxon>Lampyrinae</taxon>
        <taxon>Photinus</taxon>
    </lineage>
</organism>
<gene>
    <name evidence="3" type="ORF">PPYR_07358</name>
</gene>
<feature type="transmembrane region" description="Helical" evidence="1">
    <location>
        <begin position="312"/>
        <end position="335"/>
    </location>
</feature>
<name>A0A5N4AQJ2_PHOPY</name>
<feature type="transmembrane region" description="Helical" evidence="1">
    <location>
        <begin position="342"/>
        <end position="362"/>
    </location>
</feature>
<feature type="transmembrane region" description="Helical" evidence="1">
    <location>
        <begin position="254"/>
        <end position="272"/>
    </location>
</feature>
<keyword evidence="1" id="KW-1133">Transmembrane helix</keyword>
<dbReference type="Proteomes" id="UP000327044">
    <property type="component" value="Unassembled WGS sequence"/>
</dbReference>
<evidence type="ECO:0000256" key="2">
    <source>
        <dbReference type="SAM" id="SignalP"/>
    </source>
</evidence>
<keyword evidence="2" id="KW-0732">Signal</keyword>
<reference evidence="3 4" key="1">
    <citation type="journal article" date="2018" name="Elife">
        <title>Firefly genomes illuminate parallel origins of bioluminescence in beetles.</title>
        <authorList>
            <person name="Fallon T.R."/>
            <person name="Lower S.E."/>
            <person name="Chang C.H."/>
            <person name="Bessho-Uehara M."/>
            <person name="Martin G.J."/>
            <person name="Bewick A.J."/>
            <person name="Behringer M."/>
            <person name="Debat H.J."/>
            <person name="Wong I."/>
            <person name="Day J.C."/>
            <person name="Suvorov A."/>
            <person name="Silva C.J."/>
            <person name="Stanger-Hall K.F."/>
            <person name="Hall D.W."/>
            <person name="Schmitz R.J."/>
            <person name="Nelson D.R."/>
            <person name="Lewis S.M."/>
            <person name="Shigenobu S."/>
            <person name="Bybee S.M."/>
            <person name="Larracuente A.M."/>
            <person name="Oba Y."/>
            <person name="Weng J.K."/>
        </authorList>
    </citation>
    <scope>NUCLEOTIDE SEQUENCE [LARGE SCALE GENOMIC DNA]</scope>
    <source>
        <strain evidence="3">1611_PpyrPB1</strain>
        <tissue evidence="3">Whole body</tissue>
    </source>
</reference>
<dbReference type="AlphaFoldDB" id="A0A5N4AQJ2"/>
<feature type="signal peptide" evidence="2">
    <location>
        <begin position="1"/>
        <end position="17"/>
    </location>
</feature>
<keyword evidence="1" id="KW-0472">Membrane</keyword>